<dbReference type="InterPro" id="IPR036397">
    <property type="entry name" value="RNaseH_sf"/>
</dbReference>
<protein>
    <recommendedName>
        <fullName evidence="8">DNA polymerase</fullName>
        <ecNumber evidence="8">2.7.7.7</ecNumber>
    </recommendedName>
</protein>
<evidence type="ECO:0000256" key="7">
    <source>
        <dbReference type="ARBA" id="ARBA00049244"/>
    </source>
</evidence>
<dbReference type="InterPro" id="IPR043502">
    <property type="entry name" value="DNA/RNA_pol_sf"/>
</dbReference>
<dbReference type="SMART" id="SM00486">
    <property type="entry name" value="POLBc"/>
    <property type="match status" value="1"/>
</dbReference>
<organism evidence="11">
    <name type="scientific">Pithovirus LCPAC404</name>
    <dbReference type="NCBI Taxonomy" id="2506597"/>
    <lineage>
        <taxon>Viruses</taxon>
        <taxon>Pithoviruses</taxon>
    </lineage>
</organism>
<dbReference type="InterPro" id="IPR017964">
    <property type="entry name" value="DNA-dir_DNA_pol_B_CS"/>
</dbReference>
<dbReference type="InterPro" id="IPR006172">
    <property type="entry name" value="DNA-dir_DNA_pol_B"/>
</dbReference>
<evidence type="ECO:0000256" key="4">
    <source>
        <dbReference type="ARBA" id="ARBA00022932"/>
    </source>
</evidence>
<dbReference type="Gene3D" id="3.90.1600.10">
    <property type="entry name" value="Palm domain of DNA polymerase"/>
    <property type="match status" value="1"/>
</dbReference>
<keyword evidence="4 8" id="KW-0239">DNA-directed DNA polymerase</keyword>
<dbReference type="Gene3D" id="1.10.287.690">
    <property type="entry name" value="Helix hairpin bin"/>
    <property type="match status" value="1"/>
</dbReference>
<feature type="domain" description="DNA-directed DNA polymerase family B multifunctional" evidence="9">
    <location>
        <begin position="490"/>
        <end position="946"/>
    </location>
</feature>
<evidence type="ECO:0000256" key="2">
    <source>
        <dbReference type="ARBA" id="ARBA00022679"/>
    </source>
</evidence>
<dbReference type="PANTHER" id="PTHR10322:SF23">
    <property type="entry name" value="DNA POLYMERASE DELTA CATALYTIC SUBUNIT"/>
    <property type="match status" value="1"/>
</dbReference>
<dbReference type="GO" id="GO:0006261">
    <property type="term" value="P:DNA-templated DNA replication"/>
    <property type="evidence" value="ECO:0007669"/>
    <property type="project" value="TreeGrafter"/>
</dbReference>
<keyword evidence="6 8" id="KW-0238">DNA-binding</keyword>
<dbReference type="EMBL" id="MK500594">
    <property type="protein sequence ID" value="QBK93341.1"/>
    <property type="molecule type" value="Genomic_DNA"/>
</dbReference>
<evidence type="ECO:0000256" key="5">
    <source>
        <dbReference type="ARBA" id="ARBA00023109"/>
    </source>
</evidence>
<proteinExistence type="inferred from homology"/>
<comment type="catalytic activity">
    <reaction evidence="7 8">
        <text>DNA(n) + a 2'-deoxyribonucleoside 5'-triphosphate = DNA(n+1) + diphosphate</text>
        <dbReference type="Rhea" id="RHEA:22508"/>
        <dbReference type="Rhea" id="RHEA-COMP:17339"/>
        <dbReference type="Rhea" id="RHEA-COMP:17340"/>
        <dbReference type="ChEBI" id="CHEBI:33019"/>
        <dbReference type="ChEBI" id="CHEBI:61560"/>
        <dbReference type="ChEBI" id="CHEBI:173112"/>
        <dbReference type="EC" id="2.7.7.7"/>
    </reaction>
</comment>
<accession>A0A481ZFY5</accession>
<dbReference type="InterPro" id="IPR042087">
    <property type="entry name" value="DNA_pol_B_thumb"/>
</dbReference>
<dbReference type="Gene3D" id="1.10.132.60">
    <property type="entry name" value="DNA polymerase family B, C-terminal domain"/>
    <property type="match status" value="1"/>
</dbReference>
<evidence type="ECO:0000256" key="1">
    <source>
        <dbReference type="ARBA" id="ARBA00005755"/>
    </source>
</evidence>
<evidence type="ECO:0000259" key="9">
    <source>
        <dbReference type="Pfam" id="PF00136"/>
    </source>
</evidence>
<sequence>MLKRTKLMNGGFVVIQTKSTSIKRMDLPEKLVLHAYDWKVEEELNRSENSEINCWALTQKSKPVLLRILNFPVSRIWQLPQLDGITWTKPLAEKVLTKIKNISQYSNRTFKINKGKFVTQKKLYYYDKGQPFPFISIEFDNEKSLSTCEHRLKYSIKVKDLGEITLMTCESRIDTIRKLLTCRNLKTSSWFEVAATPVPVTERISTLGSNEYYCLQPSTIRPLDQDEDGFDIVTTPGILSFDIEAHSNRHNAFPDKWSATDVITMISIVYKKRDLIRKILITQCECNPLDDVEIVKVDDEIEVIRTFEHFVRVLDPEIITGYNIMGFDWEYMNSRLSNELSEWESTGRIKNREPIYDPKSWSSSAYGQNSINNLPIDGRVGIDMMLQIKRHYKFPKYSLNYVAEQLLGKKKLDVTPREMFEAKDDLDEANRLLESKEIPEEEALILKDDAVKRITKLGAYNIVDSELVLELFNHTNMWVTSLQFSNVFCVPISYLSTRGQQIRVYSQLYDECSKAGIIIDMPKQSGSGYKGAFVMEPKPGRYNDVIVLDFLSLYPTIIISKNICYSTFVPPERVASIPASEMHKYNVIEWDGFEDEENDEDGKSSKTKNKRIKHYKYVFAKSPLGVVPRMLQRLLAERSAVKAALRNESDPVKRAVLDKRQLAIKTSANSVYGFYGVNIDMAILPLMAAAMSVTAMGRILIGDTNSFIEENYSATIVYGDTDSTFVNIQIEGSEESKDCVETGKQMGRDVTQFLRSKHIGDPKLCNFVGAIDLEYEKVYGIFFAIAKKKYMAIVRDDVTGELLWDKPVSKGIIMARRDNCKWQVKVYNDVIMGILRGMDKIEIEYIICSALNDIMTRAVDVEDLLINRGVGSYSATSTYFMKQFADRLRREGKNIIPGDRLDYLIIEDKSLKKVGDRMILLEKYEQNIETKDRMWYDRDYYATNVLQNCIEQLYQVRFGKEIQMSIDRVIAIEATKIREKYSVKFKRVAAEGEELITRYISNNREKVEPTKIRYVKRLNKVISDKAKELRNLPKHQLKWGAKKIYTCETLNPVQNMYRLRMFGTCVIKDLENMENFGSSNIRRSLRNVKFLQKRRIASLRRRNESLQRRNDRAANLRYRVR</sequence>
<dbReference type="GO" id="GO:0039693">
    <property type="term" value="P:viral DNA genome replication"/>
    <property type="evidence" value="ECO:0007669"/>
    <property type="project" value="UniProtKB-KW"/>
</dbReference>
<dbReference type="SUPFAM" id="SSF53098">
    <property type="entry name" value="Ribonuclease H-like"/>
    <property type="match status" value="1"/>
</dbReference>
<dbReference type="SUPFAM" id="SSF56672">
    <property type="entry name" value="DNA/RNA polymerases"/>
    <property type="match status" value="1"/>
</dbReference>
<dbReference type="GO" id="GO:0000166">
    <property type="term" value="F:nucleotide binding"/>
    <property type="evidence" value="ECO:0007669"/>
    <property type="project" value="InterPro"/>
</dbReference>
<evidence type="ECO:0000313" key="11">
    <source>
        <dbReference type="EMBL" id="QBK93341.1"/>
    </source>
</evidence>
<dbReference type="GO" id="GO:0003887">
    <property type="term" value="F:DNA-directed DNA polymerase activity"/>
    <property type="evidence" value="ECO:0007669"/>
    <property type="project" value="UniProtKB-KW"/>
</dbReference>
<name>A0A481ZFY5_9VIRU</name>
<dbReference type="GO" id="GO:0003677">
    <property type="term" value="F:DNA binding"/>
    <property type="evidence" value="ECO:0007669"/>
    <property type="project" value="UniProtKB-KW"/>
</dbReference>
<evidence type="ECO:0000256" key="8">
    <source>
        <dbReference type="RuleBase" id="RU000442"/>
    </source>
</evidence>
<dbReference type="Gene3D" id="3.30.420.10">
    <property type="entry name" value="Ribonuclease H-like superfamily/Ribonuclease H"/>
    <property type="match status" value="1"/>
</dbReference>
<keyword evidence="8" id="KW-0235">DNA replication</keyword>
<evidence type="ECO:0000256" key="6">
    <source>
        <dbReference type="ARBA" id="ARBA00023125"/>
    </source>
</evidence>
<dbReference type="InterPro" id="IPR006133">
    <property type="entry name" value="DNA-dir_DNA_pol_B_exonuc"/>
</dbReference>
<dbReference type="InterPro" id="IPR050240">
    <property type="entry name" value="DNA_pol_type-B"/>
</dbReference>
<dbReference type="Pfam" id="PF00136">
    <property type="entry name" value="DNA_pol_B"/>
    <property type="match status" value="1"/>
</dbReference>
<dbReference type="InterPro" id="IPR012337">
    <property type="entry name" value="RNaseH-like_sf"/>
</dbReference>
<keyword evidence="2 8" id="KW-0808">Transferase</keyword>
<dbReference type="InterPro" id="IPR006134">
    <property type="entry name" value="DNA-dir_DNA_pol_B_multi_dom"/>
</dbReference>
<feature type="domain" description="DNA-directed DNA polymerase family B exonuclease" evidence="10">
    <location>
        <begin position="170"/>
        <end position="402"/>
    </location>
</feature>
<dbReference type="Pfam" id="PF03104">
    <property type="entry name" value="DNA_pol_B_exo1"/>
    <property type="match status" value="1"/>
</dbReference>
<comment type="similarity">
    <text evidence="1 8">Belongs to the DNA polymerase type-B family.</text>
</comment>
<keyword evidence="5" id="KW-1194">Viral DNA replication</keyword>
<dbReference type="PANTHER" id="PTHR10322">
    <property type="entry name" value="DNA POLYMERASE CATALYTIC SUBUNIT"/>
    <property type="match status" value="1"/>
</dbReference>
<dbReference type="PRINTS" id="PR00106">
    <property type="entry name" value="DNAPOLB"/>
</dbReference>
<reference evidence="11" key="1">
    <citation type="journal article" date="2019" name="MBio">
        <title>Virus Genomes from Deep Sea Sediments Expand the Ocean Megavirome and Support Independent Origins of Viral Gigantism.</title>
        <authorList>
            <person name="Backstrom D."/>
            <person name="Yutin N."/>
            <person name="Jorgensen S.L."/>
            <person name="Dharamshi J."/>
            <person name="Homa F."/>
            <person name="Zaremba-Niedwiedzka K."/>
            <person name="Spang A."/>
            <person name="Wolf Y.I."/>
            <person name="Koonin E.V."/>
            <person name="Ettema T.J."/>
        </authorList>
    </citation>
    <scope>NUCLEOTIDE SEQUENCE</scope>
</reference>
<gene>
    <name evidence="11" type="ORF">LCPAC404_00450</name>
</gene>
<dbReference type="PROSITE" id="PS00116">
    <property type="entry name" value="DNA_POLYMERASE_B"/>
    <property type="match status" value="1"/>
</dbReference>
<keyword evidence="3 8" id="KW-0548">Nucleotidyltransferase</keyword>
<dbReference type="EC" id="2.7.7.7" evidence="8"/>
<evidence type="ECO:0000259" key="10">
    <source>
        <dbReference type="Pfam" id="PF03104"/>
    </source>
</evidence>
<evidence type="ECO:0000256" key="3">
    <source>
        <dbReference type="ARBA" id="ARBA00022695"/>
    </source>
</evidence>
<dbReference type="InterPro" id="IPR023211">
    <property type="entry name" value="DNA_pol_palm_dom_sf"/>
</dbReference>